<protein>
    <submittedName>
        <fullName evidence="1">Uncharacterized protein</fullName>
    </submittedName>
</protein>
<gene>
    <name evidence="1" type="ORF">SAMN05444858_10859</name>
</gene>
<dbReference type="STRING" id="1198245.SAMN05444858_10859"/>
<organism evidence="1 2">
    <name type="scientific">Micromonospora avicenniae</name>
    <dbReference type="NCBI Taxonomy" id="1198245"/>
    <lineage>
        <taxon>Bacteria</taxon>
        <taxon>Bacillati</taxon>
        <taxon>Actinomycetota</taxon>
        <taxon>Actinomycetes</taxon>
        <taxon>Micromonosporales</taxon>
        <taxon>Micromonosporaceae</taxon>
        <taxon>Micromonospora</taxon>
    </lineage>
</organism>
<dbReference type="AlphaFoldDB" id="A0A1N6ZQD7"/>
<dbReference type="EMBL" id="FTNF01000008">
    <property type="protein sequence ID" value="SIR29103.1"/>
    <property type="molecule type" value="Genomic_DNA"/>
</dbReference>
<dbReference type="Proteomes" id="UP000186004">
    <property type="component" value="Unassembled WGS sequence"/>
</dbReference>
<proteinExistence type="predicted"/>
<name>A0A1N6ZQD7_9ACTN</name>
<reference evidence="1 2" key="1">
    <citation type="submission" date="2017-01" db="EMBL/GenBank/DDBJ databases">
        <authorList>
            <person name="Mah S.A."/>
            <person name="Swanson W.J."/>
            <person name="Moy G.W."/>
            <person name="Vacquier V.D."/>
        </authorList>
    </citation>
    <scope>NUCLEOTIDE SEQUENCE [LARGE SCALE GENOMIC DNA]</scope>
    <source>
        <strain evidence="1 2">DSM 45758</strain>
    </source>
</reference>
<evidence type="ECO:0000313" key="1">
    <source>
        <dbReference type="EMBL" id="SIR29103.1"/>
    </source>
</evidence>
<keyword evidence="2" id="KW-1185">Reference proteome</keyword>
<accession>A0A1N6ZQD7</accession>
<sequence>MGDTTCDVVVSGAGPVGENVADRVVDDDGTLIGDGWL</sequence>
<evidence type="ECO:0000313" key="2">
    <source>
        <dbReference type="Proteomes" id="UP000186004"/>
    </source>
</evidence>